<evidence type="ECO:0000256" key="1">
    <source>
        <dbReference type="SAM" id="SignalP"/>
    </source>
</evidence>
<dbReference type="RefSeq" id="WP_061166605.1">
    <property type="nucleotide sequence ID" value="NZ_FCOA02000003.1"/>
</dbReference>
<feature type="signal peptide" evidence="1">
    <location>
        <begin position="1"/>
        <end position="25"/>
    </location>
</feature>
<protein>
    <submittedName>
        <fullName evidence="2">Uncharacterized protein</fullName>
    </submittedName>
</protein>
<proteinExistence type="predicted"/>
<gene>
    <name evidence="2" type="ORF">AWB79_01325</name>
</gene>
<dbReference type="Proteomes" id="UP000054851">
    <property type="component" value="Unassembled WGS sequence"/>
</dbReference>
<evidence type="ECO:0000313" key="3">
    <source>
        <dbReference type="Proteomes" id="UP000054851"/>
    </source>
</evidence>
<keyword evidence="1" id="KW-0732">Signal</keyword>
<organism evidence="2 3">
    <name type="scientific">Caballeronia hypogeia</name>
    <dbReference type="NCBI Taxonomy" id="1777140"/>
    <lineage>
        <taxon>Bacteria</taxon>
        <taxon>Pseudomonadati</taxon>
        <taxon>Pseudomonadota</taxon>
        <taxon>Betaproteobacteria</taxon>
        <taxon>Burkholderiales</taxon>
        <taxon>Burkholderiaceae</taxon>
        <taxon>Caballeronia</taxon>
    </lineage>
</organism>
<feature type="chain" id="PRO_5007619754" evidence="1">
    <location>
        <begin position="26"/>
        <end position="72"/>
    </location>
</feature>
<reference evidence="2" key="1">
    <citation type="submission" date="2016-01" db="EMBL/GenBank/DDBJ databases">
        <authorList>
            <person name="Peeters C."/>
        </authorList>
    </citation>
    <scope>NUCLEOTIDE SEQUENCE</scope>
    <source>
        <strain evidence="2">LMG 29322</strain>
    </source>
</reference>
<dbReference type="OrthoDB" id="9028817at2"/>
<sequence length="72" mass="7407">MKKTISTYWPVAILLPIALAFCMHAGEGGNSAVRREPAGVAGVSAELARAISLGFVDNDEAAPAAIPAQKTL</sequence>
<keyword evidence="3" id="KW-1185">Reference proteome</keyword>
<evidence type="ECO:0000313" key="2">
    <source>
        <dbReference type="EMBL" id="SAK48707.1"/>
    </source>
</evidence>
<dbReference type="EMBL" id="FCOA02000003">
    <property type="protein sequence ID" value="SAK48707.1"/>
    <property type="molecule type" value="Genomic_DNA"/>
</dbReference>
<comment type="caution">
    <text evidence="2">The sequence shown here is derived from an EMBL/GenBank/DDBJ whole genome shotgun (WGS) entry which is preliminary data.</text>
</comment>
<accession>A0A157ZUW6</accession>
<dbReference type="AlphaFoldDB" id="A0A157ZUW6"/>
<name>A0A157ZUW6_9BURK</name>